<evidence type="ECO:0000313" key="1">
    <source>
        <dbReference type="EMBL" id="KKP31804.1"/>
    </source>
</evidence>
<proteinExistence type="predicted"/>
<name>A0A0F9YJX3_9BACT</name>
<dbReference type="EMBL" id="LBOI01000005">
    <property type="protein sequence ID" value="KKP31804.1"/>
    <property type="molecule type" value="Genomic_DNA"/>
</dbReference>
<sequence length="130" mass="14877">MNEIEENKLYSQLLIDESKRDRTYFNYTIDALLEGAIIPYAIWPESNQNVAGVISGEIDYDSLPVDESNEFHKGGLFTEQQDIILENNGKEPLCEAQDLKPCLKEECELYNANLGPPVCREFKIAFKKKN</sequence>
<accession>A0A0F9YJX3</accession>
<protein>
    <submittedName>
        <fullName evidence="1">Uncharacterized protein</fullName>
    </submittedName>
</protein>
<comment type="caution">
    <text evidence="1">The sequence shown here is derived from an EMBL/GenBank/DDBJ whole genome shotgun (WGS) entry which is preliminary data.</text>
</comment>
<reference evidence="1 2" key="1">
    <citation type="journal article" date="2015" name="Nature">
        <title>rRNA introns, odd ribosomes, and small enigmatic genomes across a large radiation of phyla.</title>
        <authorList>
            <person name="Brown C.T."/>
            <person name="Hug L.A."/>
            <person name="Thomas B.C."/>
            <person name="Sharon I."/>
            <person name="Castelle C.J."/>
            <person name="Singh A."/>
            <person name="Wilkins M.J."/>
            <person name="Williams K.H."/>
            <person name="Banfield J.F."/>
        </authorList>
    </citation>
    <scope>NUCLEOTIDE SEQUENCE [LARGE SCALE GENOMIC DNA]</scope>
</reference>
<evidence type="ECO:0000313" key="2">
    <source>
        <dbReference type="Proteomes" id="UP000034803"/>
    </source>
</evidence>
<dbReference type="AlphaFoldDB" id="A0A0F9YJX3"/>
<gene>
    <name evidence="1" type="ORF">UR21_C0005G0026</name>
</gene>
<organism evidence="1 2">
    <name type="scientific">Candidatus Woesebacteria bacterium GW2011_GWC2_31_9</name>
    <dbReference type="NCBI Taxonomy" id="1618586"/>
    <lineage>
        <taxon>Bacteria</taxon>
        <taxon>Candidatus Woeseibacteriota</taxon>
    </lineage>
</organism>
<dbReference type="Proteomes" id="UP000034803">
    <property type="component" value="Unassembled WGS sequence"/>
</dbReference>